<reference evidence="1" key="1">
    <citation type="journal article" date="2014" name="Front. Microbiol.">
        <title>High frequency of phylogenetically diverse reductive dehalogenase-homologous genes in deep subseafloor sedimentary metagenomes.</title>
        <authorList>
            <person name="Kawai M."/>
            <person name="Futagami T."/>
            <person name="Toyoda A."/>
            <person name="Takaki Y."/>
            <person name="Nishi S."/>
            <person name="Hori S."/>
            <person name="Arai W."/>
            <person name="Tsubouchi T."/>
            <person name="Morono Y."/>
            <person name="Uchiyama I."/>
            <person name="Ito T."/>
            <person name="Fujiyama A."/>
            <person name="Inagaki F."/>
            <person name="Takami H."/>
        </authorList>
    </citation>
    <scope>NUCLEOTIDE SEQUENCE</scope>
    <source>
        <strain evidence="1">Expedition CK06-06</strain>
    </source>
</reference>
<dbReference type="EMBL" id="BARW01019076">
    <property type="protein sequence ID" value="GAI91064.1"/>
    <property type="molecule type" value="Genomic_DNA"/>
</dbReference>
<dbReference type="AlphaFoldDB" id="X1UFG3"/>
<gene>
    <name evidence="1" type="ORF">S12H4_32519</name>
</gene>
<proteinExistence type="predicted"/>
<accession>X1UFG3</accession>
<comment type="caution">
    <text evidence="1">The sequence shown here is derived from an EMBL/GenBank/DDBJ whole genome shotgun (WGS) entry which is preliminary data.</text>
</comment>
<organism evidence="1">
    <name type="scientific">marine sediment metagenome</name>
    <dbReference type="NCBI Taxonomy" id="412755"/>
    <lineage>
        <taxon>unclassified sequences</taxon>
        <taxon>metagenomes</taxon>
        <taxon>ecological metagenomes</taxon>
    </lineage>
</organism>
<sequence length="171" mass="19744">MIEKIPANIEPVYVSFLSCLEEDTEVGIDVLESQAGYISLPDFEPGSAYMPFSSQLNFLGNPIPYWYYVSGNNIQKEQMPSKREMENQLEEFVEEKITECIFDGYYEQGFEISQGEPEAKIIIKDNEVEINLDMDLSINKEEDSALIRNHKIIVKSKYQKKGKRISKLLQE</sequence>
<name>X1UFG3_9ZZZZ</name>
<protein>
    <submittedName>
        <fullName evidence="1">Uncharacterized protein</fullName>
    </submittedName>
</protein>
<evidence type="ECO:0000313" key="1">
    <source>
        <dbReference type="EMBL" id="GAI91064.1"/>
    </source>
</evidence>